<name>A0A6S6S5C1_9GAMM</name>
<feature type="region of interest" description="Disordered" evidence="1">
    <location>
        <begin position="58"/>
        <end position="99"/>
    </location>
</feature>
<evidence type="ECO:0008006" key="4">
    <source>
        <dbReference type="Google" id="ProtNLM"/>
    </source>
</evidence>
<organism evidence="3">
    <name type="scientific">uncultured Thiotrichaceae bacterium</name>
    <dbReference type="NCBI Taxonomy" id="298394"/>
    <lineage>
        <taxon>Bacteria</taxon>
        <taxon>Pseudomonadati</taxon>
        <taxon>Pseudomonadota</taxon>
        <taxon>Gammaproteobacteria</taxon>
        <taxon>Thiotrichales</taxon>
        <taxon>Thiotrichaceae</taxon>
        <taxon>environmental samples</taxon>
    </lineage>
</organism>
<gene>
    <name evidence="3" type="ORF">HELGO_WM28725</name>
</gene>
<dbReference type="EMBL" id="CACVAT010000033">
    <property type="protein sequence ID" value="CAA6801426.1"/>
    <property type="molecule type" value="Genomic_DNA"/>
</dbReference>
<proteinExistence type="predicted"/>
<evidence type="ECO:0000256" key="1">
    <source>
        <dbReference type="SAM" id="MobiDB-lite"/>
    </source>
</evidence>
<dbReference type="AlphaFoldDB" id="A0A6S6S5C1"/>
<evidence type="ECO:0000313" key="3">
    <source>
        <dbReference type="EMBL" id="CAA6801426.1"/>
    </source>
</evidence>
<reference evidence="3" key="1">
    <citation type="submission" date="2020-01" db="EMBL/GenBank/DDBJ databases">
        <authorList>
            <person name="Meier V. D."/>
            <person name="Meier V D."/>
        </authorList>
    </citation>
    <scope>NUCLEOTIDE SEQUENCE</scope>
    <source>
        <strain evidence="3">HLG_WM_MAG_09</strain>
    </source>
</reference>
<evidence type="ECO:0000256" key="2">
    <source>
        <dbReference type="SAM" id="Phobius"/>
    </source>
</evidence>
<feature type="transmembrane region" description="Helical" evidence="2">
    <location>
        <begin position="18"/>
        <end position="39"/>
    </location>
</feature>
<sequence>MNNSISNDYTITTASFEIILLVLGAFLLGAILCYLLRLLGLCCRKKKASPNINTARDTLQNSQAWPSHTTETRATPDTTTPLVNADSAPSTGPNSLIEGDRTTYGADINSLLRNDNNGSTAINVERSMSTGSFENRARESLASLQETNTSTPIDYTRDMPMPGADQVDDLKKLEGIGPRIEALLHESGIKSYARLATMDRDHLKSLLEKGGSEFQTNEPKSWPYQAELAAKGNWSRLKEYQEFLLDSRQ</sequence>
<feature type="compositionally biased region" description="Polar residues" evidence="1">
    <location>
        <begin position="58"/>
        <end position="68"/>
    </location>
</feature>
<accession>A0A6S6S5C1</accession>
<protein>
    <recommendedName>
        <fullName evidence="4">LSU ribosomal protein L21p</fullName>
    </recommendedName>
</protein>
<keyword evidence="2" id="KW-0812">Transmembrane</keyword>
<keyword evidence="2" id="KW-0472">Membrane</keyword>
<dbReference type="Gene3D" id="1.10.150.20">
    <property type="entry name" value="5' to 3' exonuclease, C-terminal subdomain"/>
    <property type="match status" value="1"/>
</dbReference>
<keyword evidence="2" id="KW-1133">Transmembrane helix</keyword>